<feature type="region of interest" description="Disordered" evidence="1">
    <location>
        <begin position="96"/>
        <end position="283"/>
    </location>
</feature>
<keyword evidence="3" id="KW-1185">Reference proteome</keyword>
<reference evidence="2 3" key="1">
    <citation type="submission" date="2024-02" db="EMBL/GenBank/DDBJ databases">
        <title>First draft genome assembly of two strains of Seiridium cardinale.</title>
        <authorList>
            <person name="Emiliani G."/>
            <person name="Scali E."/>
        </authorList>
    </citation>
    <scope>NUCLEOTIDE SEQUENCE [LARGE SCALE GENOMIC DNA]</scope>
    <source>
        <strain evidence="2 3">BM-138-000479</strain>
    </source>
</reference>
<comment type="caution">
    <text evidence="2">The sequence shown here is derived from an EMBL/GenBank/DDBJ whole genome shotgun (WGS) entry which is preliminary data.</text>
</comment>
<feature type="compositionally biased region" description="Polar residues" evidence="1">
    <location>
        <begin position="235"/>
        <end position="248"/>
    </location>
</feature>
<feature type="compositionally biased region" description="Polar residues" evidence="1">
    <location>
        <begin position="160"/>
        <end position="175"/>
    </location>
</feature>
<accession>A0ABR2XDL4</accession>
<evidence type="ECO:0000313" key="3">
    <source>
        <dbReference type="Proteomes" id="UP001465668"/>
    </source>
</evidence>
<feature type="region of interest" description="Disordered" evidence="1">
    <location>
        <begin position="510"/>
        <end position="532"/>
    </location>
</feature>
<feature type="compositionally biased region" description="Polar residues" evidence="1">
    <location>
        <begin position="514"/>
        <end position="524"/>
    </location>
</feature>
<feature type="compositionally biased region" description="Basic and acidic residues" evidence="1">
    <location>
        <begin position="96"/>
        <end position="112"/>
    </location>
</feature>
<organism evidence="2 3">
    <name type="scientific">Seiridium cardinale</name>
    <dbReference type="NCBI Taxonomy" id="138064"/>
    <lineage>
        <taxon>Eukaryota</taxon>
        <taxon>Fungi</taxon>
        <taxon>Dikarya</taxon>
        <taxon>Ascomycota</taxon>
        <taxon>Pezizomycotina</taxon>
        <taxon>Sordariomycetes</taxon>
        <taxon>Xylariomycetidae</taxon>
        <taxon>Amphisphaeriales</taxon>
        <taxon>Sporocadaceae</taxon>
        <taxon>Seiridium</taxon>
    </lineage>
</organism>
<dbReference type="Proteomes" id="UP001465668">
    <property type="component" value="Unassembled WGS sequence"/>
</dbReference>
<protein>
    <submittedName>
        <fullName evidence="2">Uncharacterized protein</fullName>
    </submittedName>
</protein>
<proteinExistence type="predicted"/>
<sequence length="722" mass="83054">MSIKQDPDQAPAWSEAQIQNTISARRQQEQDQLNKSFELKYESLRGRLVSFYDRRSALQTELQSLSGSIKIHEQDQERLATEWDLALHTLNSKFHEEDRQRHLAAQERERAEANGNGRPASPRTMANQQSGGWTSINGSRGRRSTARDDEDELPTDPGNLLSSNYQPTDDGTPNGKTLPYRPNGNGMDVDESDASLAGRRPLKPKQQQQQQQQRHSLPGFHSEASRGMSHLMPDSRSSSVFSHTQDSPVESKGRSPSGRRSLPGVRSHSQAPEMPNPIDVREINRDTIELKENGVIYTEPPMYAGVPLQRISPEHEYWDPEWLPLEDHIKPQLEQWQSKLDKLRQDKSAVRHTVFLANRQVNRGQAIIDFLKSSNPEFHPYQYVGKEMMGKFYKTFINYDTMFRLINIHEELKKFDLDVTPLEWLRQRMYEVSNAQGDKFNLSKYTHDLYHDSKLKLLREKHGFGNIGRPSGYKVGEKNPDKGKAKLKREQMGLGGRRKVRRSIGQVDMDDTQSLDGYPQQPQQEFLDPLTPRMQKRPRIEELPMMPQSIPPHMIPSMPPPPPDPVIDDLDHDGWSSTDSFSAGTISHLDWRISQIKTPQLTTSSEVTQYWTYNKDDRGFTHQVLRDVHPRVIWGPYQKHLNFDLKLNDIVDVQYASDSPSIAIQLRDPDRASVLAQFKRERTKRRFLSFLRKQGVNVARTTSAQLDDAWNSMKSEEVAEDE</sequence>
<evidence type="ECO:0000256" key="1">
    <source>
        <dbReference type="SAM" id="MobiDB-lite"/>
    </source>
</evidence>
<name>A0ABR2XDL4_9PEZI</name>
<feature type="compositionally biased region" description="Polar residues" evidence="1">
    <location>
        <begin position="124"/>
        <end position="138"/>
    </location>
</feature>
<gene>
    <name evidence="2" type="ORF">SCAR479_11588</name>
</gene>
<dbReference type="EMBL" id="JARVKM010000070">
    <property type="protein sequence ID" value="KAK9771800.1"/>
    <property type="molecule type" value="Genomic_DNA"/>
</dbReference>
<evidence type="ECO:0000313" key="2">
    <source>
        <dbReference type="EMBL" id="KAK9771800.1"/>
    </source>
</evidence>